<evidence type="ECO:0000259" key="17">
    <source>
        <dbReference type="SMART" id="SM00382"/>
    </source>
</evidence>
<evidence type="ECO:0000313" key="18">
    <source>
        <dbReference type="EMBL" id="RSI63538.1"/>
    </source>
</evidence>
<evidence type="ECO:0000256" key="5">
    <source>
        <dbReference type="ARBA" id="ARBA00022723"/>
    </source>
</evidence>
<keyword evidence="8 14" id="KW-0862">Zinc</keyword>
<dbReference type="SUPFAM" id="SSF140990">
    <property type="entry name" value="FtsH protease domain-like"/>
    <property type="match status" value="1"/>
</dbReference>
<sequence length="652" mass="71583">MKKQNNGLVRNPFLYLLIIFFLVTGFQYFYSGNTAGRSEKINYTELVKEITADNVKELTYQPNGSIIEVSGVYKNPKTSKEETGIQFFTPTATKVERFSSTILPSDSTVSELQKLASEHQAEVTVKHESSSGMWINILVSVVPFAILFFFLFSMMGNMGGNNSRNPMSFGRSKAKAANKEDIKVRFSDVAGAEEEKQELVEVVEFLKDPKRFTKLGARIPAGVLLEGPPGTGKTLLAKAVAGEAGVPFFSISGSDFVEMFVGVGASRVRSLFEDAKKAAPAIIFIDEIDAVGRQRGVGLGGGNDEREQTLNQLLIEMDGFEGNEGIIVIAATNRSDVLDPALLRPGRFDRKVLVGRPDVKGREAILKVHAKNKPLAEDVDLKLVAQQTPGFVGADLENVLNEAALVAARRNKSVIDASDIDEAEDRVIAGPSKKDKTVSQRERELVAYHEAGHTIVGLVLSNARVVHKVTIVPRGRAGGYMIALPKEDQMLLSKEDMKEQLAGLMGGRVAEEIIFNVQTTGASNDFEQATQMARAMVTEYGMSEKLGPVQYEGNHAMFGAQSPQKSISEQTAYEIDEEVRSLLNEARNKAAEIIQSNRETHKLIAEALLKYETLDSTQIKSLYETGKMPENVEEESHALSYDEVKSKMSEEK</sequence>
<dbReference type="GO" id="GO:0005524">
    <property type="term" value="F:ATP binding"/>
    <property type="evidence" value="ECO:0007669"/>
    <property type="project" value="UniProtKB-UniRule"/>
</dbReference>
<accession>A0A428BJN4</accession>
<comment type="cofactor">
    <cofactor evidence="14">
        <name>Zn(2+)</name>
        <dbReference type="ChEBI" id="CHEBI:29105"/>
    </cofactor>
    <text evidence="14">Binds 1 zinc ion per subunit.</text>
</comment>
<dbReference type="GO" id="GO:0004176">
    <property type="term" value="F:ATP-dependent peptidase activity"/>
    <property type="evidence" value="ECO:0007669"/>
    <property type="project" value="InterPro"/>
</dbReference>
<evidence type="ECO:0000256" key="4">
    <source>
        <dbReference type="ARBA" id="ARBA00022692"/>
    </source>
</evidence>
<dbReference type="PANTHER" id="PTHR23076:SF113">
    <property type="entry name" value="ATP-DEPENDENT ZINC METALLOPROTEASE FTSH 1, CHLOROPLASTIC-RELATED"/>
    <property type="match status" value="1"/>
</dbReference>
<dbReference type="FunFam" id="3.40.50.300:FF:000001">
    <property type="entry name" value="ATP-dependent zinc metalloprotease FtsH"/>
    <property type="match status" value="1"/>
</dbReference>
<dbReference type="Gene3D" id="3.40.50.300">
    <property type="entry name" value="P-loop containing nucleotide triphosphate hydrolases"/>
    <property type="match status" value="1"/>
</dbReference>
<evidence type="ECO:0000256" key="6">
    <source>
        <dbReference type="ARBA" id="ARBA00022741"/>
    </source>
</evidence>
<keyword evidence="11 14" id="KW-0482">Metalloprotease</keyword>
<dbReference type="InterPro" id="IPR003959">
    <property type="entry name" value="ATPase_AAA_core"/>
</dbReference>
<evidence type="ECO:0000313" key="19">
    <source>
        <dbReference type="Proteomes" id="UP000272252"/>
    </source>
</evidence>
<dbReference type="HAMAP" id="MF_01458">
    <property type="entry name" value="FtsH"/>
    <property type="match status" value="1"/>
</dbReference>
<evidence type="ECO:0000256" key="11">
    <source>
        <dbReference type="ARBA" id="ARBA00023049"/>
    </source>
</evidence>
<dbReference type="Gene3D" id="1.10.8.60">
    <property type="match status" value="1"/>
</dbReference>
<dbReference type="Proteomes" id="UP000272252">
    <property type="component" value="Unassembled WGS sequence"/>
</dbReference>
<feature type="active site" evidence="14">
    <location>
        <position position="450"/>
    </location>
</feature>
<dbReference type="Gene3D" id="1.20.58.760">
    <property type="entry name" value="Peptidase M41"/>
    <property type="match status" value="1"/>
</dbReference>
<evidence type="ECO:0000256" key="7">
    <source>
        <dbReference type="ARBA" id="ARBA00022801"/>
    </source>
</evidence>
<dbReference type="PANTHER" id="PTHR23076">
    <property type="entry name" value="METALLOPROTEASE M41 FTSH"/>
    <property type="match status" value="1"/>
</dbReference>
<feature type="domain" description="AAA+ ATPase" evidence="17">
    <location>
        <begin position="219"/>
        <end position="358"/>
    </location>
</feature>
<dbReference type="Pfam" id="PF17862">
    <property type="entry name" value="AAA_lid_3"/>
    <property type="match status" value="1"/>
</dbReference>
<keyword evidence="14" id="KW-1003">Cell membrane</keyword>
<evidence type="ECO:0000256" key="15">
    <source>
        <dbReference type="RuleBase" id="RU003651"/>
    </source>
</evidence>
<evidence type="ECO:0000256" key="8">
    <source>
        <dbReference type="ARBA" id="ARBA00022833"/>
    </source>
</evidence>
<evidence type="ECO:0000256" key="14">
    <source>
        <dbReference type="HAMAP-Rule" id="MF_01458"/>
    </source>
</evidence>
<comment type="subunit">
    <text evidence="14">Homohexamer.</text>
</comment>
<dbReference type="InterPro" id="IPR005936">
    <property type="entry name" value="FtsH"/>
</dbReference>
<dbReference type="PROSITE" id="PS00674">
    <property type="entry name" value="AAA"/>
    <property type="match status" value="1"/>
</dbReference>
<keyword evidence="3 14" id="KW-0645">Protease</keyword>
<keyword evidence="6 14" id="KW-0547">Nucleotide-binding</keyword>
<evidence type="ECO:0000256" key="12">
    <source>
        <dbReference type="ARBA" id="ARBA00023136"/>
    </source>
</evidence>
<evidence type="ECO:0000256" key="2">
    <source>
        <dbReference type="ARBA" id="ARBA00010044"/>
    </source>
</evidence>
<dbReference type="InterPro" id="IPR037219">
    <property type="entry name" value="Peptidase_M41-like"/>
</dbReference>
<keyword evidence="7 14" id="KW-0378">Hydrolase</keyword>
<dbReference type="AlphaFoldDB" id="A0A428BJN4"/>
<dbReference type="OrthoDB" id="9809379at2"/>
<dbReference type="GO" id="GO:0005886">
    <property type="term" value="C:plasma membrane"/>
    <property type="evidence" value="ECO:0007669"/>
    <property type="project" value="UniProtKB-SubCell"/>
</dbReference>
<dbReference type="InterPro" id="IPR003960">
    <property type="entry name" value="ATPase_AAA_CS"/>
</dbReference>
<protein>
    <recommendedName>
        <fullName evidence="14">ATP-dependent zinc metalloprotease FtsH</fullName>
        <ecNumber evidence="14">3.4.24.-</ecNumber>
    </recommendedName>
</protein>
<feature type="transmembrane region" description="Helical" evidence="14">
    <location>
        <begin position="133"/>
        <end position="154"/>
    </location>
</feature>
<feature type="binding site" evidence="14">
    <location>
        <begin position="227"/>
        <end position="234"/>
    </location>
    <ligand>
        <name>ATP</name>
        <dbReference type="ChEBI" id="CHEBI:30616"/>
    </ligand>
</feature>
<comment type="similarity">
    <text evidence="13 14">In the central section; belongs to the AAA ATPase family.</text>
</comment>
<dbReference type="GO" id="GO:0004222">
    <property type="term" value="F:metalloendopeptidase activity"/>
    <property type="evidence" value="ECO:0007669"/>
    <property type="project" value="InterPro"/>
</dbReference>
<organism evidence="18 19">
    <name type="scientific">Streptococcus oralis</name>
    <dbReference type="NCBI Taxonomy" id="1303"/>
    <lineage>
        <taxon>Bacteria</taxon>
        <taxon>Bacillati</taxon>
        <taxon>Bacillota</taxon>
        <taxon>Bacilli</taxon>
        <taxon>Lactobacillales</taxon>
        <taxon>Streptococcaceae</taxon>
        <taxon>Streptococcus</taxon>
    </lineage>
</organism>
<dbReference type="SUPFAM" id="SSF52540">
    <property type="entry name" value="P-loop containing nucleoside triphosphate hydrolases"/>
    <property type="match status" value="1"/>
</dbReference>
<comment type="subcellular location">
    <subcellularLocation>
        <location evidence="14">Cell membrane</location>
        <topology evidence="14">Multi-pass membrane protein</topology>
        <orientation evidence="14">Cytoplasmic side</orientation>
    </subcellularLocation>
    <subcellularLocation>
        <location evidence="1">Membrane</location>
    </subcellularLocation>
</comment>
<feature type="region of interest" description="Disordered" evidence="16">
    <location>
        <begin position="625"/>
        <end position="652"/>
    </location>
</feature>
<evidence type="ECO:0000256" key="13">
    <source>
        <dbReference type="ARBA" id="ARBA00061570"/>
    </source>
</evidence>
<feature type="transmembrane region" description="Helical" evidence="14">
    <location>
        <begin position="12"/>
        <end position="30"/>
    </location>
</feature>
<gene>
    <name evidence="14 18" type="primary">ftsH</name>
    <name evidence="18" type="ORF">D8862_08915</name>
</gene>
<evidence type="ECO:0000256" key="16">
    <source>
        <dbReference type="SAM" id="MobiDB-lite"/>
    </source>
</evidence>
<dbReference type="SMART" id="SM00382">
    <property type="entry name" value="AAA"/>
    <property type="match status" value="1"/>
</dbReference>
<name>A0A428BJN4_STROR</name>
<dbReference type="GO" id="GO:0030163">
    <property type="term" value="P:protein catabolic process"/>
    <property type="evidence" value="ECO:0007669"/>
    <property type="project" value="UniProtKB-UniRule"/>
</dbReference>
<keyword evidence="4 14" id="KW-0812">Transmembrane</keyword>
<evidence type="ECO:0000256" key="1">
    <source>
        <dbReference type="ARBA" id="ARBA00004370"/>
    </source>
</evidence>
<dbReference type="Pfam" id="PF00004">
    <property type="entry name" value="AAA"/>
    <property type="match status" value="1"/>
</dbReference>
<keyword evidence="9 14" id="KW-0067">ATP-binding</keyword>
<dbReference type="GO" id="GO:0008270">
    <property type="term" value="F:zinc ion binding"/>
    <property type="evidence" value="ECO:0007669"/>
    <property type="project" value="UniProtKB-UniRule"/>
</dbReference>
<dbReference type="GO" id="GO:0006508">
    <property type="term" value="P:proteolysis"/>
    <property type="evidence" value="ECO:0007669"/>
    <property type="project" value="UniProtKB-KW"/>
</dbReference>
<dbReference type="EC" id="3.4.24.-" evidence="14"/>
<feature type="compositionally biased region" description="Basic and acidic residues" evidence="16">
    <location>
        <begin position="634"/>
        <end position="652"/>
    </location>
</feature>
<comment type="similarity">
    <text evidence="15">Belongs to the AAA ATPase family.</text>
</comment>
<comment type="caution">
    <text evidence="18">The sequence shown here is derived from an EMBL/GenBank/DDBJ whole genome shotgun (WGS) entry which is preliminary data.</text>
</comment>
<dbReference type="InterPro" id="IPR027417">
    <property type="entry name" value="P-loop_NTPase"/>
</dbReference>
<dbReference type="GO" id="GO:0016887">
    <property type="term" value="F:ATP hydrolysis activity"/>
    <property type="evidence" value="ECO:0007669"/>
    <property type="project" value="UniProtKB-UniRule"/>
</dbReference>
<dbReference type="InterPro" id="IPR041569">
    <property type="entry name" value="AAA_lid_3"/>
</dbReference>
<dbReference type="InterPro" id="IPR011546">
    <property type="entry name" value="Pept_M41_FtsH_extracell"/>
</dbReference>
<dbReference type="RefSeq" id="WP_125450112.1">
    <property type="nucleotide sequence ID" value="NZ_RJNK01000012.1"/>
</dbReference>
<dbReference type="InterPro" id="IPR000642">
    <property type="entry name" value="Peptidase_M41"/>
</dbReference>
<comment type="similarity">
    <text evidence="2 14">In the C-terminal section; belongs to the peptidase M41 family.</text>
</comment>
<feature type="binding site" evidence="14">
    <location>
        <position position="525"/>
    </location>
    <ligand>
        <name>Zn(2+)</name>
        <dbReference type="ChEBI" id="CHEBI:29105"/>
        <note>catalytic</note>
    </ligand>
</feature>
<dbReference type="EMBL" id="RJNK01000012">
    <property type="protein sequence ID" value="RSI63538.1"/>
    <property type="molecule type" value="Genomic_DNA"/>
</dbReference>
<dbReference type="FunFam" id="1.20.58.760:FF:000001">
    <property type="entry name" value="ATP-dependent zinc metalloprotease FtsH"/>
    <property type="match status" value="1"/>
</dbReference>
<dbReference type="FunFam" id="1.10.8.60:FF:000001">
    <property type="entry name" value="ATP-dependent zinc metalloprotease FtsH"/>
    <property type="match status" value="1"/>
</dbReference>
<dbReference type="NCBIfam" id="TIGR01241">
    <property type="entry name" value="FtsH_fam"/>
    <property type="match status" value="1"/>
</dbReference>
<dbReference type="InterPro" id="IPR003593">
    <property type="entry name" value="AAA+_ATPase"/>
</dbReference>
<evidence type="ECO:0000256" key="10">
    <source>
        <dbReference type="ARBA" id="ARBA00022989"/>
    </source>
</evidence>
<keyword evidence="10 14" id="KW-1133">Transmembrane helix</keyword>
<proteinExistence type="inferred from homology"/>
<feature type="binding site" evidence="14">
    <location>
        <position position="449"/>
    </location>
    <ligand>
        <name>Zn(2+)</name>
        <dbReference type="ChEBI" id="CHEBI:29105"/>
        <note>catalytic</note>
    </ligand>
</feature>
<comment type="function">
    <text evidence="14">Acts as a processive, ATP-dependent zinc metallopeptidase for both cytoplasmic and membrane proteins. Plays a role in the quality control of integral membrane proteins.</text>
</comment>
<evidence type="ECO:0000256" key="3">
    <source>
        <dbReference type="ARBA" id="ARBA00022670"/>
    </source>
</evidence>
<keyword evidence="5 14" id="KW-0479">Metal-binding</keyword>
<reference evidence="18 19" key="1">
    <citation type="submission" date="2018-11" db="EMBL/GenBank/DDBJ databases">
        <title>Species Designations Belie Phenotypic and Genotypic Heterogeneity in Oral Streptococci.</title>
        <authorList>
            <person name="Velsko I."/>
        </authorList>
    </citation>
    <scope>NUCLEOTIDE SEQUENCE [LARGE SCALE GENOMIC DNA]</scope>
    <source>
        <strain evidence="18 19">BCC59</strain>
    </source>
</reference>
<evidence type="ECO:0000256" key="9">
    <source>
        <dbReference type="ARBA" id="ARBA00022840"/>
    </source>
</evidence>
<dbReference type="CDD" id="cd19501">
    <property type="entry name" value="RecA-like_FtsH"/>
    <property type="match status" value="1"/>
</dbReference>
<dbReference type="Pfam" id="PF01434">
    <property type="entry name" value="Peptidase_M41"/>
    <property type="match status" value="1"/>
</dbReference>
<dbReference type="Pfam" id="PF06480">
    <property type="entry name" value="FtsH_ext"/>
    <property type="match status" value="1"/>
</dbReference>
<feature type="binding site" evidence="14">
    <location>
        <position position="453"/>
    </location>
    <ligand>
        <name>Zn(2+)</name>
        <dbReference type="ChEBI" id="CHEBI:29105"/>
        <note>catalytic</note>
    </ligand>
</feature>
<keyword evidence="12 14" id="KW-0472">Membrane</keyword>